<accession>M7N4X5</accession>
<dbReference type="InterPro" id="IPR050116">
    <property type="entry name" value="DNA_polymerase-Y"/>
</dbReference>
<dbReference type="Gene3D" id="3.40.1170.60">
    <property type="match status" value="1"/>
</dbReference>
<evidence type="ECO:0000313" key="3">
    <source>
        <dbReference type="Proteomes" id="UP000012015"/>
    </source>
</evidence>
<dbReference type="PATRIC" id="fig|1276920.7.peg.3927"/>
<evidence type="ECO:0000259" key="1">
    <source>
        <dbReference type="PROSITE" id="PS50173"/>
    </source>
</evidence>
<dbReference type="GO" id="GO:0005829">
    <property type="term" value="C:cytosol"/>
    <property type="evidence" value="ECO:0007669"/>
    <property type="project" value="TreeGrafter"/>
</dbReference>
<dbReference type="GO" id="GO:0003887">
    <property type="term" value="F:DNA-directed DNA polymerase activity"/>
    <property type="evidence" value="ECO:0007669"/>
    <property type="project" value="UniProtKB-EC"/>
</dbReference>
<reference evidence="2 3" key="1">
    <citation type="journal article" date="2013" name="Genome Announc.">
        <title>Draft Genome Sequence of Arthrobacter gangotriensis Strain Lz1yT, Isolated from a Penguin Rookery Soil Sample Collected in Antarctica, near the Indian Station Dakshin Gangotri.</title>
        <authorList>
            <person name="Shivaji S."/>
            <person name="Ara S."/>
            <person name="Bandi S."/>
            <person name="Singh A."/>
            <person name="Kumar Pinnaka A."/>
        </authorList>
    </citation>
    <scope>NUCLEOTIDE SEQUENCE [LARGE SCALE GENOMIC DNA]</scope>
    <source>
        <strain evidence="2 3">Lz1y</strain>
    </source>
</reference>
<dbReference type="Pfam" id="PF00817">
    <property type="entry name" value="IMS"/>
    <property type="match status" value="1"/>
</dbReference>
<feature type="domain" description="UmuC" evidence="1">
    <location>
        <begin position="25"/>
        <end position="80"/>
    </location>
</feature>
<dbReference type="PANTHER" id="PTHR11076">
    <property type="entry name" value="DNA REPAIR POLYMERASE UMUC / TRANSFERASE FAMILY MEMBER"/>
    <property type="match status" value="1"/>
</dbReference>
<dbReference type="InterPro" id="IPR001126">
    <property type="entry name" value="UmuC"/>
</dbReference>
<dbReference type="STRING" id="1276920.ADIAG_03931"/>
<name>M7N4X5_9MICC</name>
<sequence>MPQQIAPITDIEAPWSPQPDSNEYIAHVDVNSFYVSCERAFDPTLIGRPVIVLSNNDGCAVARSDEAKALGVEMGAPWFKLAPTAASI</sequence>
<dbReference type="EC" id="2.7.7.7" evidence="2"/>
<dbReference type="GO" id="GO:0009432">
    <property type="term" value="P:SOS response"/>
    <property type="evidence" value="ECO:0007669"/>
    <property type="project" value="TreeGrafter"/>
</dbReference>
<protein>
    <submittedName>
        <fullName evidence="2">DNA polymerase IV</fullName>
        <ecNumber evidence="2">2.7.7.7</ecNumber>
    </submittedName>
</protein>
<dbReference type="AlphaFoldDB" id="M7N4X5"/>
<gene>
    <name evidence="2" type="primary">yqjH</name>
    <name evidence="2" type="ORF">ADIAG_03931</name>
</gene>
<dbReference type="GO" id="GO:0042276">
    <property type="term" value="P:error-prone translesion synthesis"/>
    <property type="evidence" value="ECO:0007669"/>
    <property type="project" value="TreeGrafter"/>
</dbReference>
<evidence type="ECO:0000313" key="2">
    <source>
        <dbReference type="EMBL" id="EMQ96794.1"/>
    </source>
</evidence>
<dbReference type="GO" id="GO:0006281">
    <property type="term" value="P:DNA repair"/>
    <property type="evidence" value="ECO:0007669"/>
    <property type="project" value="InterPro"/>
</dbReference>
<dbReference type="InterPro" id="IPR043502">
    <property type="entry name" value="DNA/RNA_pol_sf"/>
</dbReference>
<dbReference type="PROSITE" id="PS50173">
    <property type="entry name" value="UMUC"/>
    <property type="match status" value="1"/>
</dbReference>
<proteinExistence type="predicted"/>
<dbReference type="eggNOG" id="COG0389">
    <property type="taxonomic scope" value="Bacteria"/>
</dbReference>
<keyword evidence="2" id="KW-0808">Transferase</keyword>
<keyword evidence="2" id="KW-0548">Nucleotidyltransferase</keyword>
<comment type="caution">
    <text evidence="2">The sequence shown here is derived from an EMBL/GenBank/DDBJ whole genome shotgun (WGS) entry which is preliminary data.</text>
</comment>
<dbReference type="Proteomes" id="UP000012015">
    <property type="component" value="Unassembled WGS sequence"/>
</dbReference>
<organism evidence="2 3">
    <name type="scientific">Paeniglutamicibacter gangotriensis Lz1y</name>
    <dbReference type="NCBI Taxonomy" id="1276920"/>
    <lineage>
        <taxon>Bacteria</taxon>
        <taxon>Bacillati</taxon>
        <taxon>Actinomycetota</taxon>
        <taxon>Actinomycetes</taxon>
        <taxon>Micrococcales</taxon>
        <taxon>Micrococcaceae</taxon>
        <taxon>Paeniglutamicibacter</taxon>
    </lineage>
</organism>
<keyword evidence="3" id="KW-1185">Reference proteome</keyword>
<dbReference type="EMBL" id="AOCK01000014">
    <property type="protein sequence ID" value="EMQ96794.1"/>
    <property type="molecule type" value="Genomic_DNA"/>
</dbReference>
<dbReference type="SUPFAM" id="SSF56672">
    <property type="entry name" value="DNA/RNA polymerases"/>
    <property type="match status" value="1"/>
</dbReference>
<dbReference type="PANTHER" id="PTHR11076:SF34">
    <property type="entry name" value="PROTEIN UMUC"/>
    <property type="match status" value="1"/>
</dbReference>